<protein>
    <submittedName>
        <fullName evidence="1">DUF6415 family natural product biosynthesis protein</fullName>
    </submittedName>
</protein>
<gene>
    <name evidence="1" type="ORF">ACKI18_25695</name>
</gene>
<name>A0ABW9HWL9_9ACTN</name>
<accession>A0ABW9HWL9</accession>
<dbReference type="Pfam" id="PF19979">
    <property type="entry name" value="DUF6415"/>
    <property type="match status" value="1"/>
</dbReference>
<comment type="caution">
    <text evidence="1">The sequence shown here is derived from an EMBL/GenBank/DDBJ whole genome shotgun (WGS) entry which is preliminary data.</text>
</comment>
<sequence>MDTDSLTRLAGHLRTFDLRTNLTDHRLHVTDPLDGRLSEEITVVDSRYVTSFDQEIGEQGREPECARRIAHILAVGATEGDPPPEPDDRSPKPRMTVHVFTVDRYGRVTRDLGIRYVSVEPDAPPEPLPLKFPAGACPRHRTSAAVPQPPTVHAVRAEAGWFLDQASLPRHQTVAGFGRDFAACIAELIPRVERAAREQGRAETVAALVADARHQLGVCPQPGLVGEVARVKGLARCVVALGEHYDVLVQEARA</sequence>
<proteinExistence type="predicted"/>
<keyword evidence="2" id="KW-1185">Reference proteome</keyword>
<dbReference type="EMBL" id="JBJVNI010000014">
    <property type="protein sequence ID" value="MFM9612096.1"/>
    <property type="molecule type" value="Genomic_DNA"/>
</dbReference>
<dbReference type="RefSeq" id="WP_409122861.1">
    <property type="nucleotide sequence ID" value="NZ_JBJVNI010000014.1"/>
</dbReference>
<dbReference type="InterPro" id="IPR046300">
    <property type="entry name" value="DUF6415"/>
</dbReference>
<organism evidence="1 2">
    <name type="scientific">Streptomyces niveiscabiei</name>
    <dbReference type="NCBI Taxonomy" id="164115"/>
    <lineage>
        <taxon>Bacteria</taxon>
        <taxon>Bacillati</taxon>
        <taxon>Actinomycetota</taxon>
        <taxon>Actinomycetes</taxon>
        <taxon>Kitasatosporales</taxon>
        <taxon>Streptomycetaceae</taxon>
        <taxon>Streptomyces</taxon>
    </lineage>
</organism>
<dbReference type="Proteomes" id="UP001631957">
    <property type="component" value="Unassembled WGS sequence"/>
</dbReference>
<evidence type="ECO:0000313" key="2">
    <source>
        <dbReference type="Proteomes" id="UP001631957"/>
    </source>
</evidence>
<reference evidence="1 2" key="1">
    <citation type="submission" date="2024-12" db="EMBL/GenBank/DDBJ databases">
        <title>Forecasting of Potato common scab and diversities of Pathogenic streptomyces spp. in china.</title>
        <authorList>
            <person name="Handique U."/>
            <person name="Wu J."/>
        </authorList>
    </citation>
    <scope>NUCLEOTIDE SEQUENCE [LARGE SCALE GENOMIC DNA]</scope>
    <source>
        <strain evidence="1 2">ZRIMU1530</strain>
    </source>
</reference>
<evidence type="ECO:0000313" key="1">
    <source>
        <dbReference type="EMBL" id="MFM9612096.1"/>
    </source>
</evidence>